<keyword evidence="3" id="KW-1185">Reference proteome</keyword>
<proteinExistence type="predicted"/>
<feature type="region of interest" description="Disordered" evidence="1">
    <location>
        <begin position="1"/>
        <end position="30"/>
    </location>
</feature>
<gene>
    <name evidence="2" type="ordered locus">HD_1930</name>
</gene>
<accession>Q7VKH7</accession>
<evidence type="ECO:0000256" key="1">
    <source>
        <dbReference type="SAM" id="MobiDB-lite"/>
    </source>
</evidence>
<dbReference type="HOGENOM" id="CLU_3403812_0_0_6"/>
<sequence length="30" mass="3519">MRELNSVKKKKPNSTFYQNGQTSTLFLTQE</sequence>
<dbReference type="AlphaFoldDB" id="Q7VKH7"/>
<name>Q7VKH7_HAEDU</name>
<evidence type="ECO:0000313" key="2">
    <source>
        <dbReference type="EMBL" id="AAP96651.1"/>
    </source>
</evidence>
<organism evidence="2 3">
    <name type="scientific">Haemophilus ducreyi (strain 35000HP / ATCC 700724)</name>
    <dbReference type="NCBI Taxonomy" id="233412"/>
    <lineage>
        <taxon>Bacteria</taxon>
        <taxon>Pseudomonadati</taxon>
        <taxon>Pseudomonadota</taxon>
        <taxon>Gammaproteobacteria</taxon>
        <taxon>Pasteurellales</taxon>
        <taxon>Pasteurellaceae</taxon>
        <taxon>Haemophilus</taxon>
    </lineage>
</organism>
<dbReference type="KEGG" id="hdu:HD_1930"/>
<evidence type="ECO:0000313" key="3">
    <source>
        <dbReference type="Proteomes" id="UP000001022"/>
    </source>
</evidence>
<dbReference type="EMBL" id="AE017143">
    <property type="protein sequence ID" value="AAP96651.1"/>
    <property type="molecule type" value="Genomic_DNA"/>
</dbReference>
<feature type="compositionally biased region" description="Polar residues" evidence="1">
    <location>
        <begin position="13"/>
        <end position="30"/>
    </location>
</feature>
<reference evidence="3" key="1">
    <citation type="submission" date="2003-06" db="EMBL/GenBank/DDBJ databases">
        <title>The complete genome sequence of Haemophilus ducreyi.</title>
        <authorList>
            <person name="Munson R.S. Jr."/>
            <person name="Ray W.C."/>
            <person name="Mahairas G."/>
            <person name="Sabo P."/>
            <person name="Mungur R."/>
            <person name="Johnson L."/>
            <person name="Nguyen D."/>
            <person name="Wang J."/>
            <person name="Forst C."/>
            <person name="Hood L."/>
        </authorList>
    </citation>
    <scope>NUCLEOTIDE SEQUENCE [LARGE SCALE GENOMIC DNA]</scope>
    <source>
        <strain evidence="3">35000HP / ATCC 700724</strain>
    </source>
</reference>
<dbReference type="Proteomes" id="UP000001022">
    <property type="component" value="Chromosome"/>
</dbReference>
<protein>
    <submittedName>
        <fullName evidence="2">Uncharacterized protein</fullName>
    </submittedName>
</protein>